<protein>
    <recommendedName>
        <fullName evidence="1">UPF0597 protein C426_1924</fullName>
    </recommendedName>
</protein>
<evidence type="ECO:0000313" key="3">
    <source>
        <dbReference type="EMBL" id="EKF50695.1"/>
    </source>
</evidence>
<dbReference type="AlphaFoldDB" id="K2PH08"/>
<dbReference type="EMBL" id="AMQS01000034">
    <property type="protein sequence ID" value="EKF50695.1"/>
    <property type="molecule type" value="Genomic_DNA"/>
</dbReference>
<dbReference type="PATRIC" id="fig|1231377.3.peg.1907"/>
<proteinExistence type="inferred from homology"/>
<dbReference type="HAMAP" id="MF_01845">
    <property type="entry name" value="UPF0597"/>
    <property type="match status" value="1"/>
</dbReference>
<organism evidence="3 4">
    <name type="scientific">Lactococcus garvieae DCC43</name>
    <dbReference type="NCBI Taxonomy" id="1231377"/>
    <lineage>
        <taxon>Bacteria</taxon>
        <taxon>Bacillati</taxon>
        <taxon>Bacillota</taxon>
        <taxon>Bacilli</taxon>
        <taxon>Lactobacillales</taxon>
        <taxon>Streptococcaceae</taxon>
        <taxon>Lactococcus</taxon>
    </lineage>
</organism>
<dbReference type="eggNOG" id="COG3681">
    <property type="taxonomic scope" value="Bacteria"/>
</dbReference>
<dbReference type="RefSeq" id="WP_003136536.1">
    <property type="nucleotide sequence ID" value="NZ_AMQS01000034.1"/>
</dbReference>
<comment type="caution">
    <text evidence="3">The sequence shown here is derived from an EMBL/GenBank/DDBJ whole genome shotgun (WGS) entry which is preliminary data.</text>
</comment>
<evidence type="ECO:0000313" key="4">
    <source>
        <dbReference type="Proteomes" id="UP000006787"/>
    </source>
</evidence>
<evidence type="ECO:0000259" key="2">
    <source>
        <dbReference type="Pfam" id="PF03313"/>
    </source>
</evidence>
<dbReference type="PANTHER" id="PTHR30501:SF2">
    <property type="entry name" value="UPF0597 PROTEIN YHAM"/>
    <property type="match status" value="1"/>
</dbReference>
<sequence length="431" mass="45960">MLTEEIRRDFLQALETGVKPATGCTEPVAVAYASAVCSKYLGNQQIKKIKVCVSANVMKNALAVIVPGTGEAGVEVAAATGALAGDAEAGLKVISSVLEGSLEEILELAKSDKVSAEVADVEDKLYVEVSIWSVKDKVTVKIVEGHTNICLIQKNETIIFKKEKILSKKEPSTLDVLKESTFKDIWEFIMSQDLKDIEQLKKAKDLNMRLVEEGLKHDYGMKMGQTLLAGRNLRELSLEERIVVCTAAASDAHMGGSQHAAMTNSGSGNQGITATVPVCVFGEAKAITEEKLIRALTLSHLTALYIHAFLPVLSAYCATDSAAMGAAAALIYIDSADESKAEKAIKNMIGDAVGMICDGAGFSCAVKVVSSVSSMFRAVRLAQAGVVIPASNGIVSENVDDCIRDLGFYVSHGMQASDPVILDIMLNKKLR</sequence>
<dbReference type="InterPro" id="IPR005130">
    <property type="entry name" value="Ser_deHydtase-like_asu"/>
</dbReference>
<dbReference type="GO" id="GO:0080146">
    <property type="term" value="F:L-cysteine desulfhydrase activity"/>
    <property type="evidence" value="ECO:0007669"/>
    <property type="project" value="TreeGrafter"/>
</dbReference>
<feature type="domain" description="Serine dehydratase-like alpha subunit" evidence="2">
    <location>
        <begin position="181"/>
        <end position="422"/>
    </location>
</feature>
<dbReference type="Proteomes" id="UP000006787">
    <property type="component" value="Unassembled WGS sequence"/>
</dbReference>
<dbReference type="GO" id="GO:0019450">
    <property type="term" value="P:L-cysteine catabolic process to pyruvate"/>
    <property type="evidence" value="ECO:0007669"/>
    <property type="project" value="TreeGrafter"/>
</dbReference>
<accession>K2PH08</accession>
<dbReference type="InterPro" id="IPR021144">
    <property type="entry name" value="UPF0597"/>
</dbReference>
<comment type="similarity">
    <text evidence="1">Belongs to the UPF0597 family.</text>
</comment>
<dbReference type="PANTHER" id="PTHR30501">
    <property type="entry name" value="UPF0597 PROTEIN YHAM"/>
    <property type="match status" value="1"/>
</dbReference>
<name>K2PH08_9LACT</name>
<evidence type="ECO:0000256" key="1">
    <source>
        <dbReference type="HAMAP-Rule" id="MF_01845"/>
    </source>
</evidence>
<gene>
    <name evidence="3" type="ORF">C426_1924</name>
</gene>
<dbReference type="Pfam" id="PF03313">
    <property type="entry name" value="SDH_alpha"/>
    <property type="match status" value="1"/>
</dbReference>
<reference evidence="3 4" key="1">
    <citation type="journal article" date="2012" name="J. Bacteriol.">
        <title>Genome Sequence of the Bacteriocin-Producing Strain Lactococcus garvieae DCC43.</title>
        <authorList>
            <person name="Gabrielsen C."/>
            <person name="Brede D.A."/>
            <person name="Hernandez P.E."/>
            <person name="Nes I.F."/>
            <person name="Diep D.B."/>
        </authorList>
    </citation>
    <scope>NUCLEOTIDE SEQUENCE [LARGE SCALE GENOMIC DNA]</scope>
    <source>
        <strain evidence="3 4">DCC43</strain>
    </source>
</reference>
<dbReference type="PIRSF" id="PIRSF006054">
    <property type="entry name" value="UCP006054"/>
    <property type="match status" value="1"/>
</dbReference>